<dbReference type="EMBL" id="MRZV01000200">
    <property type="protein sequence ID" value="PIK55806.1"/>
    <property type="molecule type" value="Genomic_DNA"/>
</dbReference>
<gene>
    <name evidence="1" type="ORF">BSL78_07294</name>
</gene>
<protein>
    <submittedName>
        <fullName evidence="1">Uncharacterized protein</fullName>
    </submittedName>
</protein>
<proteinExistence type="predicted"/>
<accession>A0A2G8L6C0</accession>
<evidence type="ECO:0000313" key="2">
    <source>
        <dbReference type="Proteomes" id="UP000230750"/>
    </source>
</evidence>
<keyword evidence="2" id="KW-1185">Reference proteome</keyword>
<comment type="caution">
    <text evidence="1">The sequence shown here is derived from an EMBL/GenBank/DDBJ whole genome shotgun (WGS) entry which is preliminary data.</text>
</comment>
<dbReference type="AlphaFoldDB" id="A0A2G8L6C0"/>
<dbReference type="Proteomes" id="UP000230750">
    <property type="component" value="Unassembled WGS sequence"/>
</dbReference>
<reference evidence="1 2" key="1">
    <citation type="journal article" date="2017" name="PLoS Biol.">
        <title>The sea cucumber genome provides insights into morphological evolution and visceral regeneration.</title>
        <authorList>
            <person name="Zhang X."/>
            <person name="Sun L."/>
            <person name="Yuan J."/>
            <person name="Sun Y."/>
            <person name="Gao Y."/>
            <person name="Zhang L."/>
            <person name="Li S."/>
            <person name="Dai H."/>
            <person name="Hamel J.F."/>
            <person name="Liu C."/>
            <person name="Yu Y."/>
            <person name="Liu S."/>
            <person name="Lin W."/>
            <person name="Guo K."/>
            <person name="Jin S."/>
            <person name="Xu P."/>
            <person name="Storey K.B."/>
            <person name="Huan P."/>
            <person name="Zhang T."/>
            <person name="Zhou Y."/>
            <person name="Zhang J."/>
            <person name="Lin C."/>
            <person name="Li X."/>
            <person name="Xing L."/>
            <person name="Huo D."/>
            <person name="Sun M."/>
            <person name="Wang L."/>
            <person name="Mercier A."/>
            <person name="Li F."/>
            <person name="Yang H."/>
            <person name="Xiang J."/>
        </authorList>
    </citation>
    <scope>NUCLEOTIDE SEQUENCE [LARGE SCALE GENOMIC DNA]</scope>
    <source>
        <strain evidence="1">Shaxun</strain>
        <tissue evidence="1">Muscle</tissue>
    </source>
</reference>
<evidence type="ECO:0000313" key="1">
    <source>
        <dbReference type="EMBL" id="PIK55806.1"/>
    </source>
</evidence>
<organism evidence="1 2">
    <name type="scientific">Stichopus japonicus</name>
    <name type="common">Sea cucumber</name>
    <dbReference type="NCBI Taxonomy" id="307972"/>
    <lineage>
        <taxon>Eukaryota</taxon>
        <taxon>Metazoa</taxon>
        <taxon>Echinodermata</taxon>
        <taxon>Eleutherozoa</taxon>
        <taxon>Echinozoa</taxon>
        <taxon>Holothuroidea</taxon>
        <taxon>Aspidochirotacea</taxon>
        <taxon>Aspidochirotida</taxon>
        <taxon>Stichopodidae</taxon>
        <taxon>Apostichopus</taxon>
    </lineage>
</organism>
<sequence>MAVVMNGDNKNDLFDIGLIRVLLAKGEDMWLIVEKNIRSPEVDRTEEQNKAGLQLLPLLLRENKEEFVSYTNTSNEFQKIAESVSTPTVITSELTCAIAAESQSGQGR</sequence>
<name>A0A2G8L6C0_STIJA</name>